<dbReference type="Proteomes" id="UP001516023">
    <property type="component" value="Unassembled WGS sequence"/>
</dbReference>
<protein>
    <recommendedName>
        <fullName evidence="5">HEAT repeat-containing protein 1</fullName>
    </recommendedName>
</protein>
<keyword evidence="1" id="KW-0479">Metal-binding</keyword>
<feature type="region of interest" description="Disordered" evidence="2">
    <location>
        <begin position="898"/>
        <end position="930"/>
    </location>
</feature>
<evidence type="ECO:0008006" key="5">
    <source>
        <dbReference type="Google" id="ProtNLM"/>
    </source>
</evidence>
<feature type="compositionally biased region" description="Polar residues" evidence="2">
    <location>
        <begin position="902"/>
        <end position="916"/>
    </location>
</feature>
<dbReference type="EMBL" id="JABMIG020000002">
    <property type="protein sequence ID" value="KAL3805574.1"/>
    <property type="molecule type" value="Genomic_DNA"/>
</dbReference>
<accession>A0ABD3QZN5</accession>
<feature type="region of interest" description="Disordered" evidence="2">
    <location>
        <begin position="1"/>
        <end position="34"/>
    </location>
</feature>
<dbReference type="PROSITE" id="PS00080">
    <property type="entry name" value="MULTICOPPER_OXIDASE2"/>
    <property type="match status" value="1"/>
</dbReference>
<feature type="region of interest" description="Disordered" evidence="2">
    <location>
        <begin position="1877"/>
        <end position="1982"/>
    </location>
</feature>
<organism evidence="3 4">
    <name type="scientific">Cyclotella cryptica</name>
    <dbReference type="NCBI Taxonomy" id="29204"/>
    <lineage>
        <taxon>Eukaryota</taxon>
        <taxon>Sar</taxon>
        <taxon>Stramenopiles</taxon>
        <taxon>Ochrophyta</taxon>
        <taxon>Bacillariophyta</taxon>
        <taxon>Coscinodiscophyceae</taxon>
        <taxon>Thalassiosirophycidae</taxon>
        <taxon>Stephanodiscales</taxon>
        <taxon>Stephanodiscaceae</taxon>
        <taxon>Cyclotella</taxon>
    </lineage>
</organism>
<dbReference type="InterPro" id="IPR002355">
    <property type="entry name" value="Cu_oxidase_Cu_BS"/>
</dbReference>
<feature type="region of interest" description="Disordered" evidence="2">
    <location>
        <begin position="1198"/>
        <end position="1235"/>
    </location>
</feature>
<evidence type="ECO:0000313" key="4">
    <source>
        <dbReference type="Proteomes" id="UP001516023"/>
    </source>
</evidence>
<feature type="compositionally biased region" description="Acidic residues" evidence="2">
    <location>
        <begin position="1972"/>
        <end position="1982"/>
    </location>
</feature>
<feature type="compositionally biased region" description="Basic and acidic residues" evidence="2">
    <location>
        <begin position="1"/>
        <end position="16"/>
    </location>
</feature>
<reference evidence="3 4" key="1">
    <citation type="journal article" date="2020" name="G3 (Bethesda)">
        <title>Improved Reference Genome for Cyclotella cryptica CCMP332, a Model for Cell Wall Morphogenesis, Salinity Adaptation, and Lipid Production in Diatoms (Bacillariophyta).</title>
        <authorList>
            <person name="Roberts W.R."/>
            <person name="Downey K.M."/>
            <person name="Ruck E.C."/>
            <person name="Traller J.C."/>
            <person name="Alverson A.J."/>
        </authorList>
    </citation>
    <scope>NUCLEOTIDE SEQUENCE [LARGE SCALE GENOMIC DNA]</scope>
    <source>
        <strain evidence="3 4">CCMP332</strain>
    </source>
</reference>
<proteinExistence type="predicted"/>
<feature type="region of interest" description="Disordered" evidence="2">
    <location>
        <begin position="376"/>
        <end position="401"/>
    </location>
</feature>
<evidence type="ECO:0000256" key="1">
    <source>
        <dbReference type="ARBA" id="ARBA00022723"/>
    </source>
</evidence>
<gene>
    <name evidence="3" type="ORF">HJC23_005818</name>
</gene>
<sequence length="1982" mass="216607">MHSPHETVLDHDHGFDPDETLPLPDDTGDNATESHVASSFNGEVCNVQQLLNTLDNSNGKVDEASSSSLLSHLASLKQGGWNEDSYQLAVRAFRIAMPSMDPNNNGGGGRQLMDPIMAKRILTHGILPLAYACPPRMQHGQMNENENCDAVWTAKLVRSVVLELLPTAFRINDSAEANTQQHVNDAIKILLPTFLHRMDTDEASQILSSPIDESPPQDTVDRILDQFCGLDPHCHVYPHATAGLLLALREFDSFSGGRLSRRRVWQTRRNTPAPHVASHGREYVLEYVDRPTDIVRMAIASLEELASGAKDMDALPPLVYQLGLLPMKLLQCGSAEAKAVKVRGGENEKQRGMRLRRLVLEGIAEALDDGALGRVHSGAGPAKASSGVVVQTSTKQTNREEEWRWSRYTSLSHLGTCLRSDPEMSKAVLSMLSGEILSTPSAADSSNASSGSNPAPFRHQRLTPFKLAMGISMASSVPRMRQAALGCVRDLILEEETIRIRCGLSRDGKRIGFGKPWMLCLVRCLEVVSKGEETSLKEFQLERESGNLGHMLRCLVLVAKFAESSDHGGGMGSGGVSEGCASSILQSLISLGFLLVECVKKDERSRNNDACARDLLANTLDGSFLNHGNSCSNAAETSAHKATACIGRVLLCYLFYQSASASSHFMASSLSSISRSSNEGGASLCRFILKSSIDKFCGMAPNALEYAFLLTDLLQFSPTTLKSVTQTLDTNGDGLDDRQKEEVIALSMATHHIPMLIDTLSNVPGGGIQPHVAARAIIPAIGHLLLLQASAGSLRPGLAGYLWKKSDIIDHVDHAFLLAKKSLFCIDEEKRKCAAMTLVSLIRVAVVACAAGNSRSASKWSPILDEMKGCLRRCLTQHQQSVRVEAYSSLAALLPSDAAASNNTQTQDTTSPTSVSGGAASSPATSCSRHNSQYLIPPAARDSLAEIVCSILSSQIERYVTTPPEDIEERKARHQRATAIGSQLSQMAAEEAPSPNKSLGNSMPLRFEMIISMRSPPNDSKPKGKSKKSNPIAQTLLSDALGRISEPLGFLIASCNCACSCATSNRASDDKYDLKHQAELTDAIKSLRRRIAGCRDIEEYLTWLKSNKQIFEITSNSRRKEEMAISKISTLITVAVTAEALLSTCEWDNENDEEFMEVNVTNDEVENLFNLRQDAVSRASEILSSFVNPKPKAIKKLKERDVNAEESNVSKKKKRKKSVEDDDEETESGEGALTTTTEVNLSVQAKNRKLVEEAIISLTPALPQEFLANALRRFGAGAELKNNRSVEGHDNDDGNSDEAVKQRLARCMSFRRFVITKSLLLIGGISKVVKSGLPFSDLGANTLSVIASSLSLGPMLFAEFCSHCYHIERTSISPDMSAQELPLTQLSLRAFSLCVSGMASDARHSLTKAQRVNAILTCAMTVASSVAPSSKESWTHYRDLKTDDSVPLNAPEKERDLMKALLAFVSGSSSSRMCLLKELLSQSMNGEAAECVYLILSAASAFTDPNLREQCGVMLLKCYDTRDAENLGVLGLDYGEATGTDTCLSRVVEVGFTLSNELHGETHVPLPPNFLRLKSSSNFENLRLVRSKVCLPTTTIENWPSKHHDRLREEMIASKMCVVGIVQQLSWALTATLTVGNRFLATFGREARTSKQLSLPSIKFISRTSQSNFDREKSNICRLVSVCIEESLDSADFVTFKLIPNLSDSTLDLAQRFVACLLHTVSKVICASAPSAEFVDVNGIFASSLLKSAKRLYSNLARFILSYMANPQCMACEETRALFDFTTITLKPRISALLLTLQEKHETVGGKYLAESKIESHGRIASLLVFEKEKLDNALLKLVATLKQTRLEDDSSWLGKHVVSSLDSDFVIKGVERAKAREAPQTKKRKVKREPTETKSKKKAKANKREHVDESEAADASQENSECSDDESEAVSCEVISMGNLTEDMGDNESEDDSGGDMDDDNEQDLRNQREEDSEEEAEFDD</sequence>
<evidence type="ECO:0000256" key="2">
    <source>
        <dbReference type="SAM" id="MobiDB-lite"/>
    </source>
</evidence>
<name>A0ABD3QZN5_9STRA</name>
<evidence type="ECO:0000313" key="3">
    <source>
        <dbReference type="EMBL" id="KAL3805574.1"/>
    </source>
</evidence>
<feature type="compositionally biased region" description="Acidic residues" evidence="2">
    <location>
        <begin position="1944"/>
        <end position="1963"/>
    </location>
</feature>
<dbReference type="GO" id="GO:0046872">
    <property type="term" value="F:metal ion binding"/>
    <property type="evidence" value="ECO:0007669"/>
    <property type="project" value="UniProtKB-KW"/>
</dbReference>
<comment type="caution">
    <text evidence="3">The sequence shown here is derived from an EMBL/GenBank/DDBJ whole genome shotgun (WGS) entry which is preliminary data.</text>
</comment>
<keyword evidence="4" id="KW-1185">Reference proteome</keyword>